<dbReference type="InterPro" id="IPR004840">
    <property type="entry name" value="Amino_acid_permease_CS"/>
</dbReference>
<dbReference type="GO" id="GO:0015171">
    <property type="term" value="F:amino acid transmembrane transporter activity"/>
    <property type="evidence" value="ECO:0007669"/>
    <property type="project" value="TreeGrafter"/>
</dbReference>
<dbReference type="Pfam" id="PF00324">
    <property type="entry name" value="AA_permease"/>
    <property type="match status" value="1"/>
</dbReference>
<keyword evidence="8" id="KW-1185">Reference proteome</keyword>
<evidence type="ECO:0000256" key="2">
    <source>
        <dbReference type="ARBA" id="ARBA00022448"/>
    </source>
</evidence>
<evidence type="ECO:0000313" key="8">
    <source>
        <dbReference type="Proteomes" id="UP000452235"/>
    </source>
</evidence>
<dbReference type="EMBL" id="BLJY01000001">
    <property type="protein sequence ID" value="GFF12159.1"/>
    <property type="molecule type" value="Genomic_DNA"/>
</dbReference>
<dbReference type="InterPro" id="IPR004841">
    <property type="entry name" value="AA-permease/SLC12A_dom"/>
</dbReference>
<accession>A0A5M3YLF0</accession>
<dbReference type="GO" id="GO:0016020">
    <property type="term" value="C:membrane"/>
    <property type="evidence" value="ECO:0007669"/>
    <property type="project" value="UniProtKB-SubCell"/>
</dbReference>
<protein>
    <submittedName>
        <fullName evidence="7">Dicarboxylic amino acid permease</fullName>
    </submittedName>
</protein>
<evidence type="ECO:0000256" key="3">
    <source>
        <dbReference type="ARBA" id="ARBA00022692"/>
    </source>
</evidence>
<keyword evidence="3" id="KW-0812">Transmembrane</keyword>
<dbReference type="PIRSF" id="PIRSF006060">
    <property type="entry name" value="AA_transporter"/>
    <property type="match status" value="1"/>
</dbReference>
<evidence type="ECO:0000256" key="1">
    <source>
        <dbReference type="ARBA" id="ARBA00004141"/>
    </source>
</evidence>
<dbReference type="VEuPathDB" id="FungiDB:ATEG_01181"/>
<reference evidence="7 8" key="1">
    <citation type="submission" date="2020-01" db="EMBL/GenBank/DDBJ databases">
        <title>Aspergillus terreus IFO 6365 whole genome shotgun sequence.</title>
        <authorList>
            <person name="Kanamasa S."/>
            <person name="Takahashi H."/>
        </authorList>
    </citation>
    <scope>NUCLEOTIDE SEQUENCE [LARGE SCALE GENOMIC DNA]</scope>
    <source>
        <strain evidence="7 8">IFO 6365</strain>
    </source>
</reference>
<evidence type="ECO:0000256" key="5">
    <source>
        <dbReference type="ARBA" id="ARBA00022989"/>
    </source>
</evidence>
<dbReference type="Gene3D" id="1.20.1740.10">
    <property type="entry name" value="Amino acid/polyamine transporter I"/>
    <property type="match status" value="1"/>
</dbReference>
<dbReference type="PANTHER" id="PTHR43341">
    <property type="entry name" value="AMINO ACID PERMEASE"/>
    <property type="match status" value="1"/>
</dbReference>
<organism evidence="7 8">
    <name type="scientific">Aspergillus terreus</name>
    <dbReference type="NCBI Taxonomy" id="33178"/>
    <lineage>
        <taxon>Eukaryota</taxon>
        <taxon>Fungi</taxon>
        <taxon>Dikarya</taxon>
        <taxon>Ascomycota</taxon>
        <taxon>Pezizomycotina</taxon>
        <taxon>Eurotiomycetes</taxon>
        <taxon>Eurotiomycetidae</taxon>
        <taxon>Eurotiales</taxon>
        <taxon>Aspergillaceae</taxon>
        <taxon>Aspergillus</taxon>
        <taxon>Aspergillus subgen. Circumdati</taxon>
    </lineage>
</organism>
<name>A0A5M3YLF0_ASPTE</name>
<evidence type="ECO:0000256" key="4">
    <source>
        <dbReference type="ARBA" id="ARBA00022970"/>
    </source>
</evidence>
<evidence type="ECO:0000256" key="6">
    <source>
        <dbReference type="ARBA" id="ARBA00023136"/>
    </source>
</evidence>
<gene>
    <name evidence="7" type="ORF">ATEIFO6365_0001038200</name>
</gene>
<proteinExistence type="predicted"/>
<keyword evidence="2" id="KW-0813">Transport</keyword>
<keyword evidence="4" id="KW-0029">Amino-acid transport</keyword>
<comment type="subcellular location">
    <subcellularLocation>
        <location evidence="1">Membrane</location>
        <topology evidence="1">Multi-pass membrane protein</topology>
    </subcellularLocation>
</comment>
<keyword evidence="5" id="KW-1133">Transmembrane helix</keyword>
<dbReference type="PANTHER" id="PTHR43341:SF9">
    <property type="entry name" value="DICARBOXYLIC AMINO ACID PERMEASE"/>
    <property type="match status" value="1"/>
</dbReference>
<sequence length="510" mass="55376">MFSKEKTDDQLDPSGRNGSIDLEVGPHEDASGPQDSSKALKRGLKSRHVGMFSIAGAIGTGLIIGSGTALSQGGPGSMFIAYCFVSMLVLNIMSALGEMAVYMPMDQGFGGYATRLVDPAFGFATGMNYFLKYVVLLANNLTASGIIMQYWLPGINVAVWVVSFAVPIILINFAPVKYFGEVEFGAACIKTVTIVGLMILEFLVEGPTGRFLGFWASVTNAAFAYMGSEMVGMTFGEASKPWRTIPKAINATFWRISFFYIGGVFCLGLVVSSSSDRLINATKASTGAGASPFVVAIVDSGIAVLPHIINGCLLVFVLSAANTDIYIASRTMYGLSKDGYIPSVFKVTKNSIPVFSMGLSAAFFLLALLNVSSGSTVVFSYLVSLSTILGLLNWVSILVSYLFFQHGMKAQGISRRVLPYSGKFQRPRAIITLFFTRLIIITNGFDSFIHKFNAKDFVVSYIGIVIYIFLIISYKLIRRTKFVGFNTMDITTGVVTREHVQQIERENSHD</sequence>
<dbReference type="PROSITE" id="PS00218">
    <property type="entry name" value="AMINO_ACID_PERMEASE_1"/>
    <property type="match status" value="1"/>
</dbReference>
<comment type="caution">
    <text evidence="7">The sequence shown here is derived from an EMBL/GenBank/DDBJ whole genome shotgun (WGS) entry which is preliminary data.</text>
</comment>
<evidence type="ECO:0000313" key="7">
    <source>
        <dbReference type="EMBL" id="GFF12159.1"/>
    </source>
</evidence>
<dbReference type="AlphaFoldDB" id="A0A5M3YLF0"/>
<dbReference type="OrthoDB" id="3900342at2759"/>
<dbReference type="Proteomes" id="UP000452235">
    <property type="component" value="Unassembled WGS sequence"/>
</dbReference>
<keyword evidence="6" id="KW-0472">Membrane</keyword>
<dbReference type="InterPro" id="IPR050524">
    <property type="entry name" value="APC_YAT"/>
</dbReference>